<evidence type="ECO:0000259" key="4">
    <source>
        <dbReference type="Pfam" id="PF01494"/>
    </source>
</evidence>
<evidence type="ECO:0000313" key="5">
    <source>
        <dbReference type="EMBL" id="PRQ55699.1"/>
    </source>
</evidence>
<organism evidence="5 6">
    <name type="scientific">Rosa chinensis</name>
    <name type="common">China rose</name>
    <dbReference type="NCBI Taxonomy" id="74649"/>
    <lineage>
        <taxon>Eukaryota</taxon>
        <taxon>Viridiplantae</taxon>
        <taxon>Streptophyta</taxon>
        <taxon>Embryophyta</taxon>
        <taxon>Tracheophyta</taxon>
        <taxon>Spermatophyta</taxon>
        <taxon>Magnoliopsida</taxon>
        <taxon>eudicotyledons</taxon>
        <taxon>Gunneridae</taxon>
        <taxon>Pentapetalae</taxon>
        <taxon>rosids</taxon>
        <taxon>fabids</taxon>
        <taxon>Rosales</taxon>
        <taxon>Rosaceae</taxon>
        <taxon>Rosoideae</taxon>
        <taxon>Rosoideae incertae sedis</taxon>
        <taxon>Rosa</taxon>
    </lineage>
</organism>
<dbReference type="InterPro" id="IPR036188">
    <property type="entry name" value="FAD/NAD-bd_sf"/>
</dbReference>
<dbReference type="PANTHER" id="PTHR45934">
    <property type="entry name" value="FAD/NAD(P)-BINDING OXIDOREDUCTASE FAMILY PROTEIN"/>
    <property type="match status" value="1"/>
</dbReference>
<comment type="caution">
    <text evidence="5">The sequence shown here is derived from an EMBL/GenBank/DDBJ whole genome shotgun (WGS) entry which is preliminary data.</text>
</comment>
<dbReference type="STRING" id="74649.A0A2P6SAL6"/>
<protein>
    <submittedName>
        <fullName evidence="5">Putative FAD-binding domain, FAD/NAD(P)-binding domain-containing protein</fullName>
    </submittedName>
</protein>
<gene>
    <name evidence="5" type="ORF">RchiOBHm_Chr1g0327491</name>
</gene>
<name>A0A2P6SAL6_ROSCH</name>
<dbReference type="Pfam" id="PF01494">
    <property type="entry name" value="FAD_binding_3"/>
    <property type="match status" value="1"/>
</dbReference>
<dbReference type="AlphaFoldDB" id="A0A2P6SAL6"/>
<evidence type="ECO:0000256" key="2">
    <source>
        <dbReference type="ARBA" id="ARBA00023033"/>
    </source>
</evidence>
<dbReference type="GO" id="GO:0004497">
    <property type="term" value="F:monooxygenase activity"/>
    <property type="evidence" value="ECO:0007669"/>
    <property type="project" value="UniProtKB-KW"/>
</dbReference>
<dbReference type="Proteomes" id="UP000238479">
    <property type="component" value="Chromosome 1"/>
</dbReference>
<dbReference type="PANTHER" id="PTHR45934:SF7">
    <property type="entry name" value="FAD_NAD(P)-BINDING OXIDOREDUCTASE FAMILY PROTEIN"/>
    <property type="match status" value="1"/>
</dbReference>
<reference evidence="5 6" key="1">
    <citation type="journal article" date="2018" name="Nat. Genet.">
        <title>The Rosa genome provides new insights in the design of modern roses.</title>
        <authorList>
            <person name="Bendahmane M."/>
        </authorList>
    </citation>
    <scope>NUCLEOTIDE SEQUENCE [LARGE SCALE GENOMIC DNA]</scope>
    <source>
        <strain evidence="6">cv. Old Blush</strain>
    </source>
</reference>
<dbReference type="InterPro" id="IPR002938">
    <property type="entry name" value="FAD-bd"/>
</dbReference>
<proteinExistence type="inferred from homology"/>
<dbReference type="Gramene" id="PRQ55699">
    <property type="protein sequence ID" value="PRQ55699"/>
    <property type="gene ID" value="RchiOBHm_Chr1g0327491"/>
</dbReference>
<feature type="domain" description="FAD-binding" evidence="4">
    <location>
        <begin position="39"/>
        <end position="351"/>
    </location>
</feature>
<evidence type="ECO:0000313" key="6">
    <source>
        <dbReference type="Proteomes" id="UP000238479"/>
    </source>
</evidence>
<dbReference type="SUPFAM" id="SSF51905">
    <property type="entry name" value="FAD/NAD(P)-binding domain"/>
    <property type="match status" value="1"/>
</dbReference>
<dbReference type="GO" id="GO:0071949">
    <property type="term" value="F:FAD binding"/>
    <property type="evidence" value="ECO:0007669"/>
    <property type="project" value="InterPro"/>
</dbReference>
<evidence type="ECO:0000256" key="1">
    <source>
        <dbReference type="ARBA" id="ARBA00023002"/>
    </source>
</evidence>
<evidence type="ECO:0000256" key="3">
    <source>
        <dbReference type="ARBA" id="ARBA00024018"/>
    </source>
</evidence>
<keyword evidence="1" id="KW-0560">Oxidoreductase</keyword>
<dbReference type="InterPro" id="IPR044560">
    <property type="entry name" value="MOase"/>
</dbReference>
<dbReference type="PRINTS" id="PR00420">
    <property type="entry name" value="RNGMNOXGNASE"/>
</dbReference>
<comment type="similarity">
    <text evidence="3">Belongs to the 3-hydroxybenzoate 6-hydroxylase family.</text>
</comment>
<keyword evidence="6" id="KW-1185">Reference proteome</keyword>
<dbReference type="EMBL" id="PDCK01000039">
    <property type="protein sequence ID" value="PRQ55699.1"/>
    <property type="molecule type" value="Genomic_DNA"/>
</dbReference>
<keyword evidence="2" id="KW-0503">Monooxygenase</keyword>
<accession>A0A2P6SAL6</accession>
<dbReference type="OMA" id="HTVAYRT"/>
<sequence length="430" mass="48003">MLVNRSPFPVLYKMHKKQTRSKQKQMVKDMDMAGDRREDVVIVGGGISGLATALALYRKGIRSLVLEKSKTLQATGGIIVHSNGWRALEQLGVASYLRQTADPILSGQFSSLDNGKQEEIPIWKEEMRCVRRTDLVNILAQNLPLETVRYGCNVLSIELDPVTSYPVLQLQNGTTLNAKVVIGCDGVNSKITNLTGAKAPNRLNVIGVRSFTIYPNGHKFGSEFKMIRKGDVTVGVIPMTTNQVHWFITRKYLSQEGFKISKSPKLIMNFSTESVKDFPSSVKEMVNNCWLECLHFSEYIKYRSPWNILCTHFRVGTVTVAGDALHAMTPFIAQGGSAALEDAVVLARCFARKAVVGGPGEIGSKLMVEKAFDEYLKERKTRLLRLTFESTLLGKMEETSSKLIKLLCIVLMVVLFRDLFAHTRYDCGKL</sequence>
<dbReference type="Gene3D" id="3.50.50.60">
    <property type="entry name" value="FAD/NAD(P)-binding domain"/>
    <property type="match status" value="1"/>
</dbReference>